<name>A0A830HX59_9CHLO</name>
<protein>
    <submittedName>
        <fullName evidence="1">Uncharacterized protein</fullName>
    </submittedName>
</protein>
<gene>
    <name evidence="1" type="ORF">PPROV_000821400</name>
</gene>
<evidence type="ECO:0000313" key="2">
    <source>
        <dbReference type="Proteomes" id="UP000660262"/>
    </source>
</evidence>
<organism evidence="1 2">
    <name type="scientific">Pycnococcus provasolii</name>
    <dbReference type="NCBI Taxonomy" id="41880"/>
    <lineage>
        <taxon>Eukaryota</taxon>
        <taxon>Viridiplantae</taxon>
        <taxon>Chlorophyta</taxon>
        <taxon>Pseudoscourfieldiophyceae</taxon>
        <taxon>Pseudoscourfieldiales</taxon>
        <taxon>Pycnococcaceae</taxon>
        <taxon>Pycnococcus</taxon>
    </lineage>
</organism>
<dbReference type="Proteomes" id="UP000660262">
    <property type="component" value="Unassembled WGS sequence"/>
</dbReference>
<dbReference type="SUPFAM" id="SSF57997">
    <property type="entry name" value="Tropomyosin"/>
    <property type="match status" value="1"/>
</dbReference>
<accession>A0A830HX59</accession>
<proteinExistence type="predicted"/>
<dbReference type="EMBL" id="BNJQ01000025">
    <property type="protein sequence ID" value="GHP09479.1"/>
    <property type="molecule type" value="Genomic_DNA"/>
</dbReference>
<keyword evidence="2" id="KW-1185">Reference proteome</keyword>
<dbReference type="OrthoDB" id="198185at2759"/>
<sequence>MAFSSRHASPPVSSGSSRALSAALNSAAAFSAAAGAGGSAVNPSRSSGKAQLALAAGQQNGAQNGKKGARVIHTLRNAVDQLRRDSEEQLAAEQEAASTVHYLCAQVAALQRGFTILSDAVLEELDAVRDESARWASEREGWASRMAALEGDVLRRVSDTERWRNEVETRVAQACADANNAKQHADATRNHLADVEGTTKALVERVSALENEVGYAQQALGDTRHKVSDLDGRTAEIGRRSAAVQAAAEAADARLQAALDSLRRESSDATAALARDAAALAEDARSMRQWSKNFEVAHDARLKRLETAQPAMVANTEGLNERLQSVAAQQARQAKSMEEIIKGLMTDTASLAKRQRESEGLLDSLRRTAGEQHDALIKSSQVFAEALAIPAPVTSSQAVAAPPSAIATFPGY</sequence>
<comment type="caution">
    <text evidence="1">The sequence shown here is derived from an EMBL/GenBank/DDBJ whole genome shotgun (WGS) entry which is preliminary data.</text>
</comment>
<reference evidence="1" key="1">
    <citation type="submission" date="2020-10" db="EMBL/GenBank/DDBJ databases">
        <title>Unveiling of a novel bifunctional photoreceptor, Dualchrome1, isolated from a cosmopolitan green alga.</title>
        <authorList>
            <person name="Suzuki S."/>
            <person name="Kawachi M."/>
        </authorList>
    </citation>
    <scope>NUCLEOTIDE SEQUENCE</scope>
    <source>
        <strain evidence="1">NIES 2893</strain>
    </source>
</reference>
<evidence type="ECO:0000313" key="1">
    <source>
        <dbReference type="EMBL" id="GHP09479.1"/>
    </source>
</evidence>
<dbReference type="AlphaFoldDB" id="A0A830HX59"/>